<dbReference type="SUPFAM" id="SSF52540">
    <property type="entry name" value="P-loop containing nucleoside triphosphate hydrolases"/>
    <property type="match status" value="1"/>
</dbReference>
<dbReference type="GO" id="GO:0016887">
    <property type="term" value="F:ATP hydrolysis activity"/>
    <property type="evidence" value="ECO:0007669"/>
    <property type="project" value="InterPro"/>
</dbReference>
<feature type="non-terminal residue" evidence="4">
    <location>
        <position position="1"/>
    </location>
</feature>
<dbReference type="InterPro" id="IPR027417">
    <property type="entry name" value="P-loop_NTPase"/>
</dbReference>
<evidence type="ECO:0000256" key="1">
    <source>
        <dbReference type="ARBA" id="ARBA00004417"/>
    </source>
</evidence>
<protein>
    <submittedName>
        <fullName evidence="4">ATP-binding cassette domain-containing protein</fullName>
    </submittedName>
</protein>
<dbReference type="InterPro" id="IPR050086">
    <property type="entry name" value="MetN_ABC_transporter-like"/>
</dbReference>
<dbReference type="PANTHER" id="PTHR43166">
    <property type="entry name" value="AMINO ACID IMPORT ATP-BINDING PROTEIN"/>
    <property type="match status" value="1"/>
</dbReference>
<dbReference type="EMBL" id="DAAOEO010000443">
    <property type="protein sequence ID" value="HAD2721446.1"/>
    <property type="molecule type" value="Genomic_DNA"/>
</dbReference>
<keyword evidence="2" id="KW-0813">Transport</keyword>
<gene>
    <name evidence="4" type="ORF">G1H61_26770</name>
</gene>
<evidence type="ECO:0000256" key="2">
    <source>
        <dbReference type="ARBA" id="ARBA00022448"/>
    </source>
</evidence>
<comment type="subcellular location">
    <subcellularLocation>
        <location evidence="1">Cell inner membrane</location>
        <topology evidence="1">Peripheral membrane protein</topology>
    </subcellularLocation>
</comment>
<reference evidence="4" key="2">
    <citation type="submission" date="2019-01" db="EMBL/GenBank/DDBJ databases">
        <authorList>
            <consortium name="NCBI Pathogen Detection Project"/>
        </authorList>
    </citation>
    <scope>NUCLEOTIDE SEQUENCE</scope>
    <source>
        <strain evidence="4">Salmonella enterica subsp. enterica</strain>
    </source>
</reference>
<name>A0A712CTC1_SALET</name>
<evidence type="ECO:0000313" key="4">
    <source>
        <dbReference type="EMBL" id="HAD2721446.1"/>
    </source>
</evidence>
<reference evidence="4" key="1">
    <citation type="journal article" date="2018" name="Genome Biol.">
        <title>SKESA: strategic k-mer extension for scrupulous assemblies.</title>
        <authorList>
            <person name="Souvorov A."/>
            <person name="Agarwala R."/>
            <person name="Lipman D.J."/>
        </authorList>
    </citation>
    <scope>NUCLEOTIDE SEQUENCE</scope>
    <source>
        <strain evidence="4">Salmonella enterica subsp. enterica</strain>
    </source>
</reference>
<organism evidence="4">
    <name type="scientific">Salmonella enterica I</name>
    <dbReference type="NCBI Taxonomy" id="59201"/>
    <lineage>
        <taxon>Bacteria</taxon>
        <taxon>Pseudomonadati</taxon>
        <taxon>Pseudomonadota</taxon>
        <taxon>Gammaproteobacteria</taxon>
        <taxon>Enterobacterales</taxon>
        <taxon>Enterobacteriaceae</taxon>
        <taxon>Salmonella</taxon>
    </lineage>
</organism>
<sequence>RYPRRLSGGQQQRVAIARALAMRPEVILFDEPTSALDPELVGEVLNTIRQLAQEKRTMVIVTHEMSFARDVADRAIFMDQGQIVEQGPAKTLFADPQHPRTRQFLEKFLVK</sequence>
<dbReference type="PANTHER" id="PTHR43166:SF38">
    <property type="entry name" value="L-CYSTINE TRANSPORT SYSTEM ATP-BINDING PROTEIN TCYN"/>
    <property type="match status" value="1"/>
</dbReference>
<dbReference type="InterPro" id="IPR003439">
    <property type="entry name" value="ABC_transporter-like_ATP-bd"/>
</dbReference>
<keyword evidence="4" id="KW-0067">ATP-binding</keyword>
<dbReference type="Pfam" id="PF00005">
    <property type="entry name" value="ABC_tran"/>
    <property type="match status" value="1"/>
</dbReference>
<dbReference type="AlphaFoldDB" id="A0A712CTC1"/>
<proteinExistence type="predicted"/>
<dbReference type="GO" id="GO:0005886">
    <property type="term" value="C:plasma membrane"/>
    <property type="evidence" value="ECO:0007669"/>
    <property type="project" value="UniProtKB-SubCell"/>
</dbReference>
<dbReference type="GO" id="GO:0005524">
    <property type="term" value="F:ATP binding"/>
    <property type="evidence" value="ECO:0007669"/>
    <property type="project" value="UniProtKB-KW"/>
</dbReference>
<evidence type="ECO:0000259" key="3">
    <source>
        <dbReference type="Pfam" id="PF00005"/>
    </source>
</evidence>
<comment type="caution">
    <text evidence="4">The sequence shown here is derived from an EMBL/GenBank/DDBJ whole genome shotgun (WGS) entry which is preliminary data.</text>
</comment>
<feature type="domain" description="ABC transporter" evidence="3">
    <location>
        <begin position="3"/>
        <end position="34"/>
    </location>
</feature>
<keyword evidence="4" id="KW-0547">Nucleotide-binding</keyword>
<accession>A0A712CTC1</accession>
<dbReference type="Gene3D" id="3.40.50.300">
    <property type="entry name" value="P-loop containing nucleotide triphosphate hydrolases"/>
    <property type="match status" value="1"/>
</dbReference>